<feature type="transmembrane region" description="Helical" evidence="11">
    <location>
        <begin position="309"/>
        <end position="329"/>
    </location>
</feature>
<comment type="subcellular location">
    <subcellularLocation>
        <location evidence="1">Cell membrane</location>
        <topology evidence="1">Multi-pass membrane protein</topology>
    </subcellularLocation>
</comment>
<evidence type="ECO:0000259" key="12">
    <source>
        <dbReference type="PROSITE" id="PS50893"/>
    </source>
</evidence>
<dbReference type="AlphaFoldDB" id="A0A6L9SA24"/>
<feature type="region of interest" description="Disordered" evidence="10">
    <location>
        <begin position="1"/>
        <end position="29"/>
    </location>
</feature>
<keyword evidence="3" id="KW-1003">Cell membrane</keyword>
<evidence type="ECO:0000256" key="11">
    <source>
        <dbReference type="SAM" id="Phobius"/>
    </source>
</evidence>
<organism evidence="14 15">
    <name type="scientific">Phytoactinopolyspora halotolerans</name>
    <dbReference type="NCBI Taxonomy" id="1981512"/>
    <lineage>
        <taxon>Bacteria</taxon>
        <taxon>Bacillati</taxon>
        <taxon>Actinomycetota</taxon>
        <taxon>Actinomycetes</taxon>
        <taxon>Jiangellales</taxon>
        <taxon>Jiangellaceae</taxon>
        <taxon>Phytoactinopolyspora</taxon>
    </lineage>
</organism>
<evidence type="ECO:0000313" key="15">
    <source>
        <dbReference type="Proteomes" id="UP000475214"/>
    </source>
</evidence>
<sequence>MSHPPATGVSHPPATGVSNPSATGASNPPATGTPLLSFDGLRVALGPSQPLFAVCVLLNLVSAVAGAAAAALGAWAVSRAILGAPADDLWLPAVLVAGCVVVRTIAVWLEAWLSHAVSFQMMARVRGWIFASLARIAPAGLARRRAGDVATTTLTDSEALEIFYAHTSIYIASSVVTTPVLLAGLAVIDPAVAVAVAPVLVLACVAPLLLRRAAIRHGQAIRETLAELGAEVTENVGAVREIVGYGLTARREERIRHLDEKLGRLQVANTRRAGLETGVAGVVATLGVVVAGAVGGWKVGDGSLAPELLAPAMTLAGYAPSALLQLIGVSRHSGTTRQAAERIAALLYAPTPVDRSGTGTVPDGDTVGLAAERVSFTWPRAANAMRDDAQDAAQADTHAGPGPDAPTLQEIDLRIDAGENVAIAGRSGAGKSTFAALLARLADPDDGAVLAADVDLRELSAESMAAAVGLVPQDVFLFHDTIRSNLLLALTDETPPEDETLWRALETAQIDSLVRSLPAGLDTVVGERGATLSGGERQRLALARAILSGTRALVLDETVSQLDVANERGVRDALAADTSERTTVVIAHRLSTLLGAERIVVLDRGRVVGDGTHDQLLDSCATYRDLVEPQLAALRSSPRM</sequence>
<dbReference type="PROSITE" id="PS50929">
    <property type="entry name" value="ABC_TM1F"/>
    <property type="match status" value="1"/>
</dbReference>
<evidence type="ECO:0000256" key="1">
    <source>
        <dbReference type="ARBA" id="ARBA00004651"/>
    </source>
</evidence>
<dbReference type="Pfam" id="PF00005">
    <property type="entry name" value="ABC_tran"/>
    <property type="match status" value="1"/>
</dbReference>
<accession>A0A6L9SA24</accession>
<dbReference type="Pfam" id="PF00664">
    <property type="entry name" value="ABC_membrane"/>
    <property type="match status" value="1"/>
</dbReference>
<keyword evidence="8 11" id="KW-0472">Membrane</keyword>
<feature type="compositionally biased region" description="Polar residues" evidence="10">
    <location>
        <begin position="16"/>
        <end position="29"/>
    </location>
</feature>
<evidence type="ECO:0000256" key="10">
    <source>
        <dbReference type="SAM" id="MobiDB-lite"/>
    </source>
</evidence>
<dbReference type="InterPro" id="IPR003439">
    <property type="entry name" value="ABC_transporter-like_ATP-bd"/>
</dbReference>
<evidence type="ECO:0000313" key="14">
    <source>
        <dbReference type="EMBL" id="NEE01937.1"/>
    </source>
</evidence>
<feature type="domain" description="ABC transporter" evidence="12">
    <location>
        <begin position="387"/>
        <end position="629"/>
    </location>
</feature>
<evidence type="ECO:0000256" key="9">
    <source>
        <dbReference type="ARBA" id="ARBA00061644"/>
    </source>
</evidence>
<gene>
    <name evidence="14" type="ORF">G1H10_17320</name>
</gene>
<evidence type="ECO:0000256" key="7">
    <source>
        <dbReference type="ARBA" id="ARBA00022989"/>
    </source>
</evidence>
<dbReference type="GO" id="GO:0005524">
    <property type="term" value="F:ATP binding"/>
    <property type="evidence" value="ECO:0007669"/>
    <property type="project" value="UniProtKB-KW"/>
</dbReference>
<dbReference type="GO" id="GO:0016887">
    <property type="term" value="F:ATP hydrolysis activity"/>
    <property type="evidence" value="ECO:0007669"/>
    <property type="project" value="InterPro"/>
</dbReference>
<name>A0A6L9SA24_9ACTN</name>
<dbReference type="PANTHER" id="PTHR43394:SF1">
    <property type="entry name" value="ATP-BINDING CASSETTE SUB-FAMILY B MEMBER 10, MITOCHONDRIAL"/>
    <property type="match status" value="1"/>
</dbReference>
<protein>
    <submittedName>
        <fullName evidence="14">ABC transporter ATP-binding protein</fullName>
    </submittedName>
</protein>
<keyword evidence="6 14" id="KW-0067">ATP-binding</keyword>
<dbReference type="InterPro" id="IPR036640">
    <property type="entry name" value="ABC1_TM_sf"/>
</dbReference>
<dbReference type="SUPFAM" id="SSF52540">
    <property type="entry name" value="P-loop containing nucleoside triphosphate hydrolases"/>
    <property type="match status" value="1"/>
</dbReference>
<dbReference type="GO" id="GO:0015421">
    <property type="term" value="F:ABC-type oligopeptide transporter activity"/>
    <property type="evidence" value="ECO:0007669"/>
    <property type="project" value="TreeGrafter"/>
</dbReference>
<dbReference type="InterPro" id="IPR027417">
    <property type="entry name" value="P-loop_NTPase"/>
</dbReference>
<evidence type="ECO:0000256" key="5">
    <source>
        <dbReference type="ARBA" id="ARBA00022741"/>
    </source>
</evidence>
<keyword evidence="5" id="KW-0547">Nucleotide-binding</keyword>
<dbReference type="InterPro" id="IPR017871">
    <property type="entry name" value="ABC_transporter-like_CS"/>
</dbReference>
<dbReference type="InterPro" id="IPR039421">
    <property type="entry name" value="Type_1_exporter"/>
</dbReference>
<evidence type="ECO:0000256" key="8">
    <source>
        <dbReference type="ARBA" id="ARBA00023136"/>
    </source>
</evidence>
<comment type="caution">
    <text evidence="14">The sequence shown here is derived from an EMBL/GenBank/DDBJ whole genome shotgun (WGS) entry which is preliminary data.</text>
</comment>
<evidence type="ECO:0000256" key="6">
    <source>
        <dbReference type="ARBA" id="ARBA00022840"/>
    </source>
</evidence>
<keyword evidence="2" id="KW-0813">Transport</keyword>
<keyword evidence="15" id="KW-1185">Reference proteome</keyword>
<proteinExistence type="inferred from homology"/>
<feature type="domain" description="ABC transmembrane type-1" evidence="13">
    <location>
        <begin position="53"/>
        <end position="329"/>
    </location>
</feature>
<dbReference type="EMBL" id="JAAGOA010000012">
    <property type="protein sequence ID" value="NEE01937.1"/>
    <property type="molecule type" value="Genomic_DNA"/>
</dbReference>
<comment type="similarity">
    <text evidence="9">Belongs to the ABC transporter superfamily. Lipid exporter (TC 3.A.1.106) family.</text>
</comment>
<dbReference type="Proteomes" id="UP000475214">
    <property type="component" value="Unassembled WGS sequence"/>
</dbReference>
<dbReference type="PROSITE" id="PS50893">
    <property type="entry name" value="ABC_TRANSPORTER_2"/>
    <property type="match status" value="1"/>
</dbReference>
<feature type="transmembrane region" description="Helical" evidence="11">
    <location>
        <begin position="191"/>
        <end position="210"/>
    </location>
</feature>
<feature type="region of interest" description="Disordered" evidence="10">
    <location>
        <begin position="386"/>
        <end position="408"/>
    </location>
</feature>
<dbReference type="PROSITE" id="PS00211">
    <property type="entry name" value="ABC_TRANSPORTER_1"/>
    <property type="match status" value="1"/>
</dbReference>
<dbReference type="GO" id="GO:0005886">
    <property type="term" value="C:plasma membrane"/>
    <property type="evidence" value="ECO:0007669"/>
    <property type="project" value="UniProtKB-SubCell"/>
</dbReference>
<dbReference type="InterPro" id="IPR011527">
    <property type="entry name" value="ABC1_TM_dom"/>
</dbReference>
<feature type="transmembrane region" description="Helical" evidence="11">
    <location>
        <begin position="273"/>
        <end position="297"/>
    </location>
</feature>
<feature type="transmembrane region" description="Helical" evidence="11">
    <location>
        <begin position="89"/>
        <end position="113"/>
    </location>
</feature>
<reference evidence="14 15" key="1">
    <citation type="submission" date="2020-02" db="EMBL/GenBank/DDBJ databases">
        <authorList>
            <person name="Li X.-J."/>
            <person name="Han X.-M."/>
        </authorList>
    </citation>
    <scope>NUCLEOTIDE SEQUENCE [LARGE SCALE GENOMIC DNA]</scope>
    <source>
        <strain evidence="14 15">CCTCC AB 2017055</strain>
    </source>
</reference>
<feature type="transmembrane region" description="Helical" evidence="11">
    <location>
        <begin position="51"/>
        <end position="77"/>
    </location>
</feature>
<evidence type="ECO:0000256" key="3">
    <source>
        <dbReference type="ARBA" id="ARBA00022475"/>
    </source>
</evidence>
<dbReference type="FunFam" id="3.40.50.300:FF:000299">
    <property type="entry name" value="ABC transporter ATP-binding protein/permease"/>
    <property type="match status" value="1"/>
</dbReference>
<dbReference type="PANTHER" id="PTHR43394">
    <property type="entry name" value="ATP-DEPENDENT PERMEASE MDL1, MITOCHONDRIAL"/>
    <property type="match status" value="1"/>
</dbReference>
<feature type="transmembrane region" description="Helical" evidence="11">
    <location>
        <begin position="163"/>
        <end position="185"/>
    </location>
</feature>
<dbReference type="RefSeq" id="WP_163740061.1">
    <property type="nucleotide sequence ID" value="NZ_JAAGOA010000012.1"/>
</dbReference>
<dbReference type="InterPro" id="IPR003593">
    <property type="entry name" value="AAA+_ATPase"/>
</dbReference>
<evidence type="ECO:0000259" key="13">
    <source>
        <dbReference type="PROSITE" id="PS50929"/>
    </source>
</evidence>
<dbReference type="SMART" id="SM00382">
    <property type="entry name" value="AAA"/>
    <property type="match status" value="1"/>
</dbReference>
<dbReference type="SUPFAM" id="SSF90123">
    <property type="entry name" value="ABC transporter transmembrane region"/>
    <property type="match status" value="1"/>
</dbReference>
<evidence type="ECO:0000256" key="4">
    <source>
        <dbReference type="ARBA" id="ARBA00022692"/>
    </source>
</evidence>
<dbReference type="Gene3D" id="1.20.1560.10">
    <property type="entry name" value="ABC transporter type 1, transmembrane domain"/>
    <property type="match status" value="1"/>
</dbReference>
<dbReference type="Gene3D" id="3.40.50.300">
    <property type="entry name" value="P-loop containing nucleotide triphosphate hydrolases"/>
    <property type="match status" value="1"/>
</dbReference>
<keyword evidence="4 11" id="KW-0812">Transmembrane</keyword>
<keyword evidence="7 11" id="KW-1133">Transmembrane helix</keyword>
<evidence type="ECO:0000256" key="2">
    <source>
        <dbReference type="ARBA" id="ARBA00022448"/>
    </source>
</evidence>